<name>U1I1N4_ENDPU</name>
<dbReference type="PANTHER" id="PTHR43377">
    <property type="entry name" value="BILIVERDIN REDUCTASE A"/>
    <property type="match status" value="1"/>
</dbReference>
<dbReference type="SUPFAM" id="SSF51735">
    <property type="entry name" value="NAD(P)-binding Rossmann-fold domains"/>
    <property type="match status" value="1"/>
</dbReference>
<evidence type="ECO:0000313" key="3">
    <source>
        <dbReference type="Proteomes" id="UP000019373"/>
    </source>
</evidence>
<dbReference type="eggNOG" id="ENOG502R1TU">
    <property type="taxonomic scope" value="Eukaryota"/>
</dbReference>
<dbReference type="OrthoDB" id="64915at2759"/>
<evidence type="ECO:0000313" key="2">
    <source>
        <dbReference type="EMBL" id="ERF75844.1"/>
    </source>
</evidence>
<accession>U1I1N4</accession>
<dbReference type="Gene3D" id="3.40.50.720">
    <property type="entry name" value="NAD(P)-binding Rossmann-like Domain"/>
    <property type="match status" value="1"/>
</dbReference>
<dbReference type="PANTHER" id="PTHR43377:SF2">
    <property type="entry name" value="BINDING ROSSMANN FOLD OXIDOREDUCTASE, PUTATIVE (AFU_ORTHOLOGUE AFUA_4G00560)-RELATED"/>
    <property type="match status" value="1"/>
</dbReference>
<sequence>MQYATRHRRLSSTAQSNFAIPKSTIEPDEIFKAKSMDVVFILTSDEYHTLYTIAAIQAGKHFMLEKVMTLSLPSAKKTIEAKKAANGLEVFVAYMRSGPGTSLNRILTLSANQAPFRRISQTICQNPTIPDFATGETVGYIPPDEAAVDAAFQRSAAEVVKYPGVQAGYELTDPVPENSPLPFGQLIEKYDLGALSETTLANFATKAANELGSDALLSTTIMTMDRSTTPARVLVQTLLGRKLILAKKIISTVPHNLNNLPGFDLSSHEEFHFAQFDNSAFYTGVLQDTGLRTNTSIHAFGSNKPYGIPGLPGIYSLNPNAAIDLF</sequence>
<dbReference type="InterPro" id="IPR000683">
    <property type="entry name" value="Gfo/Idh/MocA-like_OxRdtase_N"/>
</dbReference>
<protein>
    <recommendedName>
        <fullName evidence="1">Gfo/Idh/MocA-like oxidoreductase N-terminal domain-containing protein</fullName>
    </recommendedName>
</protein>
<dbReference type="HOGENOM" id="CLU_852659_0_0_1"/>
<reference evidence="3" key="1">
    <citation type="journal article" date="2014" name="BMC Genomics">
        <title>Genome characteristics reveal the impact of lichenization on lichen-forming fungus Endocarpon pusillum Hedwig (Verrucariales, Ascomycota).</title>
        <authorList>
            <person name="Wang Y.-Y."/>
            <person name="Liu B."/>
            <person name="Zhang X.-Y."/>
            <person name="Zhou Q.-M."/>
            <person name="Zhang T."/>
            <person name="Li H."/>
            <person name="Yu Y.-F."/>
            <person name="Zhang X.-L."/>
            <person name="Hao X.-Y."/>
            <person name="Wang M."/>
            <person name="Wang L."/>
            <person name="Wei J.-C."/>
        </authorList>
    </citation>
    <scope>NUCLEOTIDE SEQUENCE [LARGE SCALE GENOMIC DNA]</scope>
    <source>
        <strain evidence="3">Z07020 / HMAS-L-300199</strain>
    </source>
</reference>
<dbReference type="InterPro" id="IPR036291">
    <property type="entry name" value="NAD(P)-bd_dom_sf"/>
</dbReference>
<dbReference type="InterPro" id="IPR036188">
    <property type="entry name" value="FAD/NAD-bd_sf"/>
</dbReference>
<dbReference type="Gene3D" id="3.50.50.60">
    <property type="entry name" value="FAD/NAD(P)-binding domain"/>
    <property type="match status" value="1"/>
</dbReference>
<organism evidence="2 3">
    <name type="scientific">Endocarpon pusillum (strain Z07020 / HMAS-L-300199)</name>
    <name type="common">Lichen-forming fungus</name>
    <dbReference type="NCBI Taxonomy" id="1263415"/>
    <lineage>
        <taxon>Eukaryota</taxon>
        <taxon>Fungi</taxon>
        <taxon>Dikarya</taxon>
        <taxon>Ascomycota</taxon>
        <taxon>Pezizomycotina</taxon>
        <taxon>Eurotiomycetes</taxon>
        <taxon>Chaetothyriomycetidae</taxon>
        <taxon>Verrucariales</taxon>
        <taxon>Verrucariaceae</taxon>
        <taxon>Endocarpon</taxon>
    </lineage>
</organism>
<gene>
    <name evidence="2" type="ORF">EPUS_01210</name>
</gene>
<proteinExistence type="predicted"/>
<dbReference type="GO" id="GO:0000166">
    <property type="term" value="F:nucleotide binding"/>
    <property type="evidence" value="ECO:0007669"/>
    <property type="project" value="InterPro"/>
</dbReference>
<keyword evidence="3" id="KW-1185">Reference proteome</keyword>
<dbReference type="Proteomes" id="UP000019373">
    <property type="component" value="Unassembled WGS sequence"/>
</dbReference>
<feature type="domain" description="Gfo/Idh/MocA-like oxidoreductase N-terminal" evidence="1">
    <location>
        <begin position="14"/>
        <end position="92"/>
    </location>
</feature>
<dbReference type="RefSeq" id="XP_007786693.1">
    <property type="nucleotide sequence ID" value="XM_007788503.1"/>
</dbReference>
<dbReference type="InterPro" id="IPR051450">
    <property type="entry name" value="Gfo/Idh/MocA_Oxidoreductases"/>
</dbReference>
<evidence type="ECO:0000259" key="1">
    <source>
        <dbReference type="Pfam" id="PF01408"/>
    </source>
</evidence>
<dbReference type="Pfam" id="PF01408">
    <property type="entry name" value="GFO_IDH_MocA"/>
    <property type="match status" value="1"/>
</dbReference>
<dbReference type="EMBL" id="KE720795">
    <property type="protein sequence ID" value="ERF75844.1"/>
    <property type="molecule type" value="Genomic_DNA"/>
</dbReference>
<dbReference type="AlphaFoldDB" id="U1I1N4"/>
<dbReference type="Gene3D" id="3.30.70.1990">
    <property type="match status" value="1"/>
</dbReference>
<dbReference type="GeneID" id="19236268"/>